<dbReference type="Proteomes" id="UP000223759">
    <property type="component" value="Unassembled WGS sequence"/>
</dbReference>
<dbReference type="OrthoDB" id="9768323at2"/>
<dbReference type="Pfam" id="PF05378">
    <property type="entry name" value="Hydant_A_N"/>
    <property type="match status" value="1"/>
</dbReference>
<dbReference type="PANTHER" id="PTHR11365">
    <property type="entry name" value="5-OXOPROLINASE RELATED"/>
    <property type="match status" value="1"/>
</dbReference>
<dbReference type="GO" id="GO:0006749">
    <property type="term" value="P:glutathione metabolic process"/>
    <property type="evidence" value="ECO:0007669"/>
    <property type="project" value="TreeGrafter"/>
</dbReference>
<proteinExistence type="predicted"/>
<dbReference type="AlphaFoldDB" id="A0A1R3W0U1"/>
<dbReference type="GO" id="GO:0005829">
    <property type="term" value="C:cytosol"/>
    <property type="evidence" value="ECO:0007669"/>
    <property type="project" value="TreeGrafter"/>
</dbReference>
<dbReference type="InterPro" id="IPR002821">
    <property type="entry name" value="Hydantoinase_A"/>
</dbReference>
<name>A0A1R3W0U1_9GAMM</name>
<dbReference type="InterPro" id="IPR045079">
    <property type="entry name" value="Oxoprolinase-like"/>
</dbReference>
<dbReference type="GO" id="GO:0017168">
    <property type="term" value="F:5-oxoprolinase (ATP-hydrolyzing) activity"/>
    <property type="evidence" value="ECO:0007669"/>
    <property type="project" value="TreeGrafter"/>
</dbReference>
<keyword evidence="5" id="KW-1185">Reference proteome</keyword>
<dbReference type="InterPro" id="IPR049517">
    <property type="entry name" value="ACX-like_C"/>
</dbReference>
<reference evidence="4 5" key="1">
    <citation type="submission" date="2017-01" db="EMBL/GenBank/DDBJ databases">
        <authorList>
            <person name="Mah S.A."/>
            <person name="Swanson W.J."/>
            <person name="Moy G.W."/>
            <person name="Vacquier V.D."/>
        </authorList>
    </citation>
    <scope>NUCLEOTIDE SEQUENCE [LARGE SCALE GENOMIC DNA]</scope>
    <source>
        <strain evidence="4 5">M9</strain>
    </source>
</reference>
<accession>A0A1R3W0U1</accession>
<dbReference type="EMBL" id="FTPK01000002">
    <property type="protein sequence ID" value="SIT70535.1"/>
    <property type="molecule type" value="Genomic_DNA"/>
</dbReference>
<sequence>MLAIGIDTGGTFTDFIWHDGQCWRVHKRLSTPANPAQAVLEGLAHIIDSLQLQDCKVVHGSTVATNALLERRGAVTALITNTGFEDVIEIGRQQRPKLYDLKAKRAPALVARDCRFGVAGRIDTQGHEITPLDTAAVQQLKSAIAERGIESIAISLLFSFNTPEHELAVANILQDLELPLSLSHEILPEFREYERSSTTVINAYVAPKMRTYIRYLQDSLPPRSLRIMQSNGGSISAETAMRESVRTILSGPAGGAVAALEMGKAAGFDKIMSFDMGGTSTDVALLDRALPMTMESHIADHPIKVPMINIHTVGAGGGSIAWADMGGALRVGPQSAGADPGPACYGCGQDVTVTDANLYLGRLVAEHFLGGHMSLDKSRINAPMNQLAKVLDVPADELADGILRVANATMERALRVISVERGHDPREFTLVCFGGAGGLHAADLARELGISQVLIPCRPGTLSASGMLLADVIKDYSQTLMLGDTSTMLDALAAPLETLQRRATEELKSEGIRPSQITIQAYADMRYQGQSFEIMVPLDADPIAGFHRLHEKLYGYCDPQKPTEMVTLRVRAIGEPAKPPMERIKSGEASPPHAQLGTQTVYFDGEWLDTTIWDRKALLAGNQILGPAIIVEYTSTVVVPPFAHLRVDDWGNLILQIKTSEEAN</sequence>
<feature type="domain" description="Acetophenone carboxylase-like C-terminal" evidence="3">
    <location>
        <begin position="491"/>
        <end position="651"/>
    </location>
</feature>
<dbReference type="InterPro" id="IPR008040">
    <property type="entry name" value="Hydant_A_N"/>
</dbReference>
<organism evidence="4 5">
    <name type="scientific">Ectothiorhodosinus mongolicus</name>
    <dbReference type="NCBI Taxonomy" id="233100"/>
    <lineage>
        <taxon>Bacteria</taxon>
        <taxon>Pseudomonadati</taxon>
        <taxon>Pseudomonadota</taxon>
        <taxon>Gammaproteobacteria</taxon>
        <taxon>Chromatiales</taxon>
        <taxon>Ectothiorhodospiraceae</taxon>
        <taxon>Ectothiorhodosinus</taxon>
    </lineage>
</organism>
<protein>
    <submittedName>
        <fullName evidence="4">N-methylhydantoinase A</fullName>
    </submittedName>
</protein>
<gene>
    <name evidence="4" type="ORF">SAMN05216526_1337</name>
</gene>
<dbReference type="Pfam" id="PF19278">
    <property type="entry name" value="Hydant_A_C"/>
    <property type="match status" value="1"/>
</dbReference>
<evidence type="ECO:0000259" key="1">
    <source>
        <dbReference type="Pfam" id="PF01968"/>
    </source>
</evidence>
<evidence type="ECO:0000259" key="2">
    <source>
        <dbReference type="Pfam" id="PF05378"/>
    </source>
</evidence>
<evidence type="ECO:0000313" key="4">
    <source>
        <dbReference type="EMBL" id="SIT70535.1"/>
    </source>
</evidence>
<dbReference type="RefSeq" id="WP_076755716.1">
    <property type="nucleotide sequence ID" value="NZ_CP023018.1"/>
</dbReference>
<dbReference type="PANTHER" id="PTHR11365:SF23">
    <property type="entry name" value="HYPOTHETICAL 5-OXOPROLINASE (EUROFUNG)-RELATED"/>
    <property type="match status" value="1"/>
</dbReference>
<feature type="domain" description="Hydantoinase A/oxoprolinase" evidence="1">
    <location>
        <begin position="195"/>
        <end position="475"/>
    </location>
</feature>
<dbReference type="Pfam" id="PF01968">
    <property type="entry name" value="Hydantoinase_A"/>
    <property type="match status" value="1"/>
</dbReference>
<evidence type="ECO:0000259" key="3">
    <source>
        <dbReference type="Pfam" id="PF19278"/>
    </source>
</evidence>
<feature type="domain" description="Hydantoinase/oxoprolinase N-terminal" evidence="2">
    <location>
        <begin position="4"/>
        <end position="175"/>
    </location>
</feature>
<dbReference type="STRING" id="233100.SAMN05216526_1337"/>
<evidence type="ECO:0000313" key="5">
    <source>
        <dbReference type="Proteomes" id="UP000223759"/>
    </source>
</evidence>